<proteinExistence type="predicted"/>
<dbReference type="PANTHER" id="PTHR30204">
    <property type="entry name" value="REDOX-CYCLING DRUG-SENSING TRANSCRIPTIONAL ACTIVATOR SOXR"/>
    <property type="match status" value="1"/>
</dbReference>
<feature type="domain" description="HTH merR-type" evidence="5">
    <location>
        <begin position="4"/>
        <end position="72"/>
    </location>
</feature>
<dbReference type="InterPro" id="IPR047057">
    <property type="entry name" value="MerR_fam"/>
</dbReference>
<organism evidence="6 7">
    <name type="scientific">Nonomuraea endophytica</name>
    <dbReference type="NCBI Taxonomy" id="714136"/>
    <lineage>
        <taxon>Bacteria</taxon>
        <taxon>Bacillati</taxon>
        <taxon>Actinomycetota</taxon>
        <taxon>Actinomycetes</taxon>
        <taxon>Streptosporangiales</taxon>
        <taxon>Streptosporangiaceae</taxon>
        <taxon>Nonomuraea</taxon>
    </lineage>
</organism>
<sequence length="119" mass="13815">MDGLTSIRTVADHFGLPISTLHYWERRGLVVPHRRARQRFYDTAQVYRVALIQPWRRSGLMGIDEIAALLSRTENWRDVVDSRMADIDAQQDRPAAARRYLGHLKQCDHGPSLEDCPRF</sequence>
<dbReference type="Pfam" id="PF13411">
    <property type="entry name" value="MerR_1"/>
    <property type="match status" value="1"/>
</dbReference>
<evidence type="ECO:0000256" key="2">
    <source>
        <dbReference type="ARBA" id="ARBA00023015"/>
    </source>
</evidence>
<dbReference type="GO" id="GO:0003700">
    <property type="term" value="F:DNA-binding transcription factor activity"/>
    <property type="evidence" value="ECO:0007669"/>
    <property type="project" value="InterPro"/>
</dbReference>
<accession>A0A7W8EJR2</accession>
<dbReference type="SMART" id="SM00422">
    <property type="entry name" value="HTH_MERR"/>
    <property type="match status" value="1"/>
</dbReference>
<dbReference type="GO" id="GO:0003677">
    <property type="term" value="F:DNA binding"/>
    <property type="evidence" value="ECO:0007669"/>
    <property type="project" value="UniProtKB-KW"/>
</dbReference>
<evidence type="ECO:0000256" key="4">
    <source>
        <dbReference type="ARBA" id="ARBA00023163"/>
    </source>
</evidence>
<keyword evidence="7" id="KW-1185">Reference proteome</keyword>
<evidence type="ECO:0000313" key="6">
    <source>
        <dbReference type="EMBL" id="MBB5081791.1"/>
    </source>
</evidence>
<dbReference type="EMBL" id="JACHIN010000011">
    <property type="protein sequence ID" value="MBB5081791.1"/>
    <property type="molecule type" value="Genomic_DNA"/>
</dbReference>
<evidence type="ECO:0000256" key="3">
    <source>
        <dbReference type="ARBA" id="ARBA00023125"/>
    </source>
</evidence>
<evidence type="ECO:0000313" key="7">
    <source>
        <dbReference type="Proteomes" id="UP000568380"/>
    </source>
</evidence>
<evidence type="ECO:0000256" key="1">
    <source>
        <dbReference type="ARBA" id="ARBA00022491"/>
    </source>
</evidence>
<dbReference type="RefSeq" id="WP_221341252.1">
    <property type="nucleotide sequence ID" value="NZ_JACHIN010000011.1"/>
</dbReference>
<keyword evidence="4" id="KW-0804">Transcription</keyword>
<dbReference type="Gene3D" id="1.10.1660.10">
    <property type="match status" value="1"/>
</dbReference>
<dbReference type="InterPro" id="IPR000551">
    <property type="entry name" value="MerR-type_HTH_dom"/>
</dbReference>
<name>A0A7W8EJR2_9ACTN</name>
<dbReference type="SUPFAM" id="SSF46955">
    <property type="entry name" value="Putative DNA-binding domain"/>
    <property type="match status" value="1"/>
</dbReference>
<evidence type="ECO:0000259" key="5">
    <source>
        <dbReference type="PROSITE" id="PS50937"/>
    </source>
</evidence>
<protein>
    <submittedName>
        <fullName evidence="6">DNA-binding transcriptional MerR regulator</fullName>
    </submittedName>
</protein>
<dbReference type="PROSITE" id="PS50937">
    <property type="entry name" value="HTH_MERR_2"/>
    <property type="match status" value="1"/>
</dbReference>
<dbReference type="PANTHER" id="PTHR30204:SF69">
    <property type="entry name" value="MERR-FAMILY TRANSCRIPTIONAL REGULATOR"/>
    <property type="match status" value="1"/>
</dbReference>
<reference evidence="6 7" key="1">
    <citation type="submission" date="2020-08" db="EMBL/GenBank/DDBJ databases">
        <title>Genomic Encyclopedia of Type Strains, Phase IV (KMG-IV): sequencing the most valuable type-strain genomes for metagenomic binning, comparative biology and taxonomic classification.</title>
        <authorList>
            <person name="Goeker M."/>
        </authorList>
    </citation>
    <scope>NUCLEOTIDE SEQUENCE [LARGE SCALE GENOMIC DNA]</scope>
    <source>
        <strain evidence="6 7">DSM 45385</strain>
    </source>
</reference>
<keyword evidence="2" id="KW-0805">Transcription regulation</keyword>
<keyword evidence="3 6" id="KW-0238">DNA-binding</keyword>
<gene>
    <name evidence="6" type="ORF">HNR40_007286</name>
</gene>
<dbReference type="AlphaFoldDB" id="A0A7W8EJR2"/>
<dbReference type="Proteomes" id="UP000568380">
    <property type="component" value="Unassembled WGS sequence"/>
</dbReference>
<keyword evidence="1" id="KW-0678">Repressor</keyword>
<comment type="caution">
    <text evidence="6">The sequence shown here is derived from an EMBL/GenBank/DDBJ whole genome shotgun (WGS) entry which is preliminary data.</text>
</comment>
<dbReference type="InterPro" id="IPR009061">
    <property type="entry name" value="DNA-bd_dom_put_sf"/>
</dbReference>